<comment type="caution">
    <text evidence="1">The sequence shown here is derived from an EMBL/GenBank/DDBJ whole genome shotgun (WGS) entry which is preliminary data.</text>
</comment>
<proteinExistence type="predicted"/>
<dbReference type="SUPFAM" id="SSF69635">
    <property type="entry name" value="Type III secretory system chaperone-like"/>
    <property type="match status" value="1"/>
</dbReference>
<reference evidence="2" key="1">
    <citation type="journal article" date="2019" name="Int. J. Syst. Evol. Microbiol.">
        <title>The Global Catalogue of Microorganisms (GCM) 10K type strain sequencing project: providing services to taxonomists for standard genome sequencing and annotation.</title>
        <authorList>
            <consortium name="The Broad Institute Genomics Platform"/>
            <consortium name="The Broad Institute Genome Sequencing Center for Infectious Disease"/>
            <person name="Wu L."/>
            <person name="Ma J."/>
        </authorList>
    </citation>
    <scope>NUCLEOTIDE SEQUENCE [LARGE SCALE GENOMIC DNA]</scope>
    <source>
        <strain evidence="2">JCM 16673</strain>
    </source>
</reference>
<gene>
    <name evidence="1" type="ORF">GCM10022212_13390</name>
</gene>
<dbReference type="RefSeq" id="WP_344762500.1">
    <property type="nucleotide sequence ID" value="NZ_BAAAZE010000007.1"/>
</dbReference>
<dbReference type="Proteomes" id="UP001501353">
    <property type="component" value="Unassembled WGS sequence"/>
</dbReference>
<evidence type="ECO:0000313" key="2">
    <source>
        <dbReference type="Proteomes" id="UP001501353"/>
    </source>
</evidence>
<evidence type="ECO:0000313" key="1">
    <source>
        <dbReference type="EMBL" id="GAA4018739.1"/>
    </source>
</evidence>
<dbReference type="CDD" id="cd17020">
    <property type="entry name" value="T3SC_IA_ShcM-like"/>
    <property type="match status" value="1"/>
</dbReference>
<name>A0ABP7SZ99_9BURK</name>
<accession>A0ABP7SZ99</accession>
<sequence length="152" mass="16832">MNTNFEHLITGLCQLTGFASPQSIIEGGGIAFNGVSFALTQKPKADPDGLFLHADFGQLDLEQQAVLYPLMLQENLMMMSSRDCTFSVSRVLDSVVMIERISLSTQTPETLLAMMRSLAGRANYFNKHHRARKAVTPRHPLHASGKQLTSRI</sequence>
<dbReference type="InterPro" id="IPR010261">
    <property type="entry name" value="Tir_chaperone"/>
</dbReference>
<organism evidence="1 2">
    <name type="scientific">Actimicrobium antarcticum</name>
    <dbReference type="NCBI Taxonomy" id="1051899"/>
    <lineage>
        <taxon>Bacteria</taxon>
        <taxon>Pseudomonadati</taxon>
        <taxon>Pseudomonadota</taxon>
        <taxon>Betaproteobacteria</taxon>
        <taxon>Burkholderiales</taxon>
        <taxon>Oxalobacteraceae</taxon>
        <taxon>Actimicrobium</taxon>
    </lineage>
</organism>
<dbReference type="Pfam" id="PF05932">
    <property type="entry name" value="CesT"/>
    <property type="match status" value="1"/>
</dbReference>
<dbReference type="Gene3D" id="3.30.1460.10">
    <property type="match status" value="1"/>
</dbReference>
<dbReference type="EMBL" id="BAAAZE010000007">
    <property type="protein sequence ID" value="GAA4018739.1"/>
    <property type="molecule type" value="Genomic_DNA"/>
</dbReference>
<protein>
    <submittedName>
        <fullName evidence="1">Uncharacterized protein</fullName>
    </submittedName>
</protein>
<keyword evidence="2" id="KW-1185">Reference proteome</keyword>